<dbReference type="AlphaFoldDB" id="A0AAV7XMB2"/>
<dbReference type="GO" id="GO:0005262">
    <property type="term" value="F:calcium channel activity"/>
    <property type="evidence" value="ECO:0007669"/>
    <property type="project" value="UniProtKB-KW"/>
</dbReference>
<evidence type="ECO:0000256" key="9">
    <source>
        <dbReference type="ARBA" id="ARBA00022692"/>
    </source>
</evidence>
<keyword evidence="6" id="KW-0109">Calcium transport</keyword>
<evidence type="ECO:0000256" key="8">
    <source>
        <dbReference type="ARBA" id="ARBA00022673"/>
    </source>
</evidence>
<keyword evidence="7" id="KW-0254">Endocytosis</keyword>
<evidence type="ECO:0000256" key="1">
    <source>
        <dbReference type="ARBA" id="ARBA00004177"/>
    </source>
</evidence>
<evidence type="ECO:0000256" key="16">
    <source>
        <dbReference type="ARBA" id="ARBA00023329"/>
    </source>
</evidence>
<evidence type="ECO:0000313" key="21">
    <source>
        <dbReference type="Proteomes" id="UP001075354"/>
    </source>
</evidence>
<comment type="subunit">
    <text evidence="18">Homomultimer. Associates with the dally/ magu complex.</text>
</comment>
<keyword evidence="12" id="KW-0406">Ion transport</keyword>
<comment type="subcellular location">
    <subcellularLocation>
        <location evidence="2">Cytoplasmic vesicle</location>
        <location evidence="2">Secretory vesicle</location>
        <location evidence="2">Synaptic vesicle membrane</location>
        <topology evidence="2">Multi-pass membrane protein</topology>
    </subcellularLocation>
    <subcellularLocation>
        <location evidence="1">Endosome</location>
    </subcellularLocation>
    <subcellularLocation>
        <location evidence="17">Presynaptic cell membrane</location>
    </subcellularLocation>
</comment>
<keyword evidence="11 19" id="KW-1133">Transmembrane helix</keyword>
<dbReference type="GO" id="GO:0030672">
    <property type="term" value="C:synaptic vesicle membrane"/>
    <property type="evidence" value="ECO:0007669"/>
    <property type="project" value="UniProtKB-SubCell"/>
</dbReference>
<feature type="transmembrane region" description="Helical" evidence="19">
    <location>
        <begin position="102"/>
        <end position="119"/>
    </location>
</feature>
<keyword evidence="14" id="KW-0966">Cell projection</keyword>
<gene>
    <name evidence="20" type="ORF">ONE63_008964</name>
</gene>
<comment type="similarity">
    <text evidence="3">Belongs to the calcium channel flower family.</text>
</comment>
<evidence type="ECO:0000256" key="13">
    <source>
        <dbReference type="ARBA" id="ARBA00023136"/>
    </source>
</evidence>
<comment type="caution">
    <text evidence="20">The sequence shown here is derived from an EMBL/GenBank/DDBJ whole genome shotgun (WGS) entry which is preliminary data.</text>
</comment>
<dbReference type="GO" id="GO:0005768">
    <property type="term" value="C:endosome"/>
    <property type="evidence" value="ECO:0007669"/>
    <property type="project" value="UniProtKB-SubCell"/>
</dbReference>
<dbReference type="EMBL" id="JAPTSV010000007">
    <property type="protein sequence ID" value="KAJ1525758.1"/>
    <property type="molecule type" value="Genomic_DNA"/>
</dbReference>
<evidence type="ECO:0000256" key="19">
    <source>
        <dbReference type="SAM" id="Phobius"/>
    </source>
</evidence>
<keyword evidence="10" id="KW-0967">Endosome</keyword>
<keyword evidence="21" id="KW-1185">Reference proteome</keyword>
<feature type="transmembrane region" description="Helical" evidence="19">
    <location>
        <begin position="35"/>
        <end position="59"/>
    </location>
</feature>
<evidence type="ECO:0000256" key="12">
    <source>
        <dbReference type="ARBA" id="ARBA00023065"/>
    </source>
</evidence>
<dbReference type="PANTHER" id="PTHR13314:SF2">
    <property type="entry name" value="CALCIUM CHANNEL FLOWER HOMOLOG"/>
    <property type="match status" value="1"/>
</dbReference>
<dbReference type="Proteomes" id="UP001075354">
    <property type="component" value="Chromosome 7"/>
</dbReference>
<dbReference type="GO" id="GO:0042734">
    <property type="term" value="C:presynaptic membrane"/>
    <property type="evidence" value="ECO:0007669"/>
    <property type="project" value="UniProtKB-SubCell"/>
</dbReference>
<keyword evidence="15" id="KW-0407">Ion channel</keyword>
<evidence type="ECO:0000256" key="4">
    <source>
        <dbReference type="ARBA" id="ARBA00016120"/>
    </source>
</evidence>
<dbReference type="Pfam" id="PF10233">
    <property type="entry name" value="Cg6151-P"/>
    <property type="match status" value="1"/>
</dbReference>
<reference evidence="20" key="1">
    <citation type="submission" date="2022-12" db="EMBL/GenBank/DDBJ databases">
        <title>Chromosome-level genome assembly of the bean flower thrips Megalurothrips usitatus.</title>
        <authorList>
            <person name="Ma L."/>
            <person name="Liu Q."/>
            <person name="Li H."/>
            <person name="Cai W."/>
        </authorList>
    </citation>
    <scope>NUCLEOTIDE SEQUENCE</scope>
    <source>
        <strain evidence="20">Cailab_2022a</strain>
    </source>
</reference>
<keyword evidence="5" id="KW-0813">Transport</keyword>
<dbReference type="SMART" id="SM01077">
    <property type="entry name" value="Cg6151-P"/>
    <property type="match status" value="1"/>
</dbReference>
<evidence type="ECO:0000256" key="7">
    <source>
        <dbReference type="ARBA" id="ARBA00022583"/>
    </source>
</evidence>
<name>A0AAV7XMB2_9NEOP</name>
<dbReference type="InterPro" id="IPR019365">
    <property type="entry name" value="TVP18/Ca-channel_flower"/>
</dbReference>
<keyword evidence="13 19" id="KW-0472">Membrane</keyword>
<dbReference type="GO" id="GO:0006897">
    <property type="term" value="P:endocytosis"/>
    <property type="evidence" value="ECO:0007669"/>
    <property type="project" value="UniProtKB-KW"/>
</dbReference>
<evidence type="ECO:0000256" key="3">
    <source>
        <dbReference type="ARBA" id="ARBA00010023"/>
    </source>
</evidence>
<evidence type="ECO:0000256" key="14">
    <source>
        <dbReference type="ARBA" id="ARBA00023273"/>
    </source>
</evidence>
<accession>A0AAV7XMB2</accession>
<evidence type="ECO:0000256" key="2">
    <source>
        <dbReference type="ARBA" id="ARBA00004644"/>
    </source>
</evidence>
<sequence>MSFTEKIGQLMQRPGQDAVPNDDVPWWMKYAGRGLGTVGGAIAVFLGLWVATGILFAQIDCLIAGIWQMLAGFVCILIEAPCCCMFLDFVQNISDFMERKPYYYRGALYIVISLPAIVLCLGLGTLFGSGLIFATGVIYGMMSLGKKASVEEMRSKATGGAEGPGGVMPDAMPAHMKSSLVDNAQPVAFSGSPFDSNV</sequence>
<organism evidence="20 21">
    <name type="scientific">Megalurothrips usitatus</name>
    <name type="common">bean blossom thrips</name>
    <dbReference type="NCBI Taxonomy" id="439358"/>
    <lineage>
        <taxon>Eukaryota</taxon>
        <taxon>Metazoa</taxon>
        <taxon>Ecdysozoa</taxon>
        <taxon>Arthropoda</taxon>
        <taxon>Hexapoda</taxon>
        <taxon>Insecta</taxon>
        <taxon>Pterygota</taxon>
        <taxon>Neoptera</taxon>
        <taxon>Paraneoptera</taxon>
        <taxon>Thysanoptera</taxon>
        <taxon>Terebrantia</taxon>
        <taxon>Thripoidea</taxon>
        <taxon>Thripidae</taxon>
        <taxon>Megalurothrips</taxon>
    </lineage>
</organism>
<protein>
    <recommendedName>
        <fullName evidence="4">Calcium channel flower</fullName>
    </recommendedName>
</protein>
<feature type="transmembrane region" description="Helical" evidence="19">
    <location>
        <begin position="65"/>
        <end position="90"/>
    </location>
</feature>
<keyword evidence="6" id="KW-0106">Calcium</keyword>
<evidence type="ECO:0000256" key="5">
    <source>
        <dbReference type="ARBA" id="ARBA00022448"/>
    </source>
</evidence>
<proteinExistence type="inferred from homology"/>
<evidence type="ECO:0000256" key="15">
    <source>
        <dbReference type="ARBA" id="ARBA00023303"/>
    </source>
</evidence>
<keyword evidence="8" id="KW-0107">Calcium channel</keyword>
<keyword evidence="9 19" id="KW-0812">Transmembrane</keyword>
<evidence type="ECO:0000256" key="17">
    <source>
        <dbReference type="ARBA" id="ARBA00034111"/>
    </source>
</evidence>
<evidence type="ECO:0000256" key="6">
    <source>
        <dbReference type="ARBA" id="ARBA00022568"/>
    </source>
</evidence>
<keyword evidence="16" id="KW-0968">Cytoplasmic vesicle</keyword>
<evidence type="ECO:0000313" key="20">
    <source>
        <dbReference type="EMBL" id="KAJ1525758.1"/>
    </source>
</evidence>
<dbReference type="PANTHER" id="PTHR13314">
    <property type="entry name" value="CALCIUM CHANNEL FLOWER HOMOLOG"/>
    <property type="match status" value="1"/>
</dbReference>
<evidence type="ECO:0000256" key="10">
    <source>
        <dbReference type="ARBA" id="ARBA00022753"/>
    </source>
</evidence>
<evidence type="ECO:0000256" key="18">
    <source>
        <dbReference type="ARBA" id="ARBA00046506"/>
    </source>
</evidence>
<evidence type="ECO:0000256" key="11">
    <source>
        <dbReference type="ARBA" id="ARBA00022989"/>
    </source>
</evidence>